<accession>A0AB32VRT0</accession>
<name>A0AB32VRT0_THECC</name>
<dbReference type="Gramene" id="Tc01v2_t023140.2">
    <property type="protein sequence ID" value="Tc01v2_p023140.2"/>
    <property type="gene ID" value="Tc01v2_g023140"/>
</dbReference>
<proteinExistence type="predicted"/>
<evidence type="ECO:0000313" key="2">
    <source>
        <dbReference type="Proteomes" id="UP000694886"/>
    </source>
</evidence>
<reference evidence="2" key="1">
    <citation type="journal article" date="1997" name="Nucleic Acids Res.">
        <title>tRNAscan-SE: a program for improved detection of transfer RNA genes in genomic sequence.</title>
        <authorList>
            <person name="Lowe T.M."/>
            <person name="Eddy S.R."/>
        </authorList>
    </citation>
    <scope>NUCLEOTIDE SEQUENCE [LARGE SCALE GENOMIC DNA]</scope>
    <source>
        <strain evidence="2">r\B97-61/B2</strain>
    </source>
</reference>
<dbReference type="Proteomes" id="UP000694886">
    <property type="component" value="Chromosome 1"/>
</dbReference>
<dbReference type="RefSeq" id="XP_017969992.1">
    <property type="nucleotide sequence ID" value="XM_018114503.1"/>
</dbReference>
<protein>
    <submittedName>
        <fullName evidence="3">Uncharacterized protein LOC18599941</fullName>
    </submittedName>
</protein>
<gene>
    <name evidence="3" type="primary">LOC18599941</name>
</gene>
<dbReference type="AlphaFoldDB" id="A0AB32VRT0"/>
<feature type="compositionally biased region" description="Low complexity" evidence="1">
    <location>
        <begin position="180"/>
        <end position="198"/>
    </location>
</feature>
<evidence type="ECO:0000313" key="3">
    <source>
        <dbReference type="RefSeq" id="XP_017969992.1"/>
    </source>
</evidence>
<dbReference type="GeneID" id="18599941"/>
<reference evidence="3" key="2">
    <citation type="submission" date="2025-08" db="UniProtKB">
        <authorList>
            <consortium name="RefSeq"/>
        </authorList>
    </citation>
    <scope>IDENTIFICATION</scope>
</reference>
<feature type="region of interest" description="Disordered" evidence="1">
    <location>
        <begin position="180"/>
        <end position="204"/>
    </location>
</feature>
<sequence>MWTLIFPKQCYTSKGMKKSHLVCKSSIYTCLPNNCQQKNMKSKIQPLQTSTMLIQQKCRELSLESKVQLLTLIVQTAGFTIRATNVGWLFGFVQANISAQNMKKKHLCQQKLVGASIIKLATLQSIDRMTLPGPFKALIDREKFFTIGLTKKGIKSGFANYKIFDSTDLKDQEWHIEIAATTSKSSTPPPLTLGSSASKATTEKAKEQLLPILMKA</sequence>
<evidence type="ECO:0000256" key="1">
    <source>
        <dbReference type="SAM" id="MobiDB-lite"/>
    </source>
</evidence>
<dbReference type="KEGG" id="tcc:18599941"/>
<organism evidence="2 3">
    <name type="scientific">Theobroma cacao</name>
    <name type="common">Cacao</name>
    <name type="synonym">Cocoa</name>
    <dbReference type="NCBI Taxonomy" id="3641"/>
    <lineage>
        <taxon>Eukaryota</taxon>
        <taxon>Viridiplantae</taxon>
        <taxon>Streptophyta</taxon>
        <taxon>Embryophyta</taxon>
        <taxon>Tracheophyta</taxon>
        <taxon>Spermatophyta</taxon>
        <taxon>Magnoliopsida</taxon>
        <taxon>eudicotyledons</taxon>
        <taxon>Gunneridae</taxon>
        <taxon>Pentapetalae</taxon>
        <taxon>rosids</taxon>
        <taxon>malvids</taxon>
        <taxon>Malvales</taxon>
        <taxon>Malvaceae</taxon>
        <taxon>Byttnerioideae</taxon>
        <taxon>Theobroma</taxon>
    </lineage>
</organism>